<keyword evidence="5" id="KW-1185">Reference proteome</keyword>
<evidence type="ECO:0000313" key="4">
    <source>
        <dbReference type="EnsemblPlants" id="Pp3c6_14930V3.1"/>
    </source>
</evidence>
<dbReference type="Gramene" id="Pp3c6_14930V3.2">
    <property type="protein sequence ID" value="Pp3c6_14930V3.2"/>
    <property type="gene ID" value="Pp3c6_14930"/>
</dbReference>
<dbReference type="InterPro" id="IPR004843">
    <property type="entry name" value="Calcineurin-like_PHP"/>
</dbReference>
<keyword evidence="1" id="KW-0472">Membrane</keyword>
<evidence type="ECO:0000313" key="5">
    <source>
        <dbReference type="Proteomes" id="UP000006727"/>
    </source>
</evidence>
<reference evidence="4" key="3">
    <citation type="submission" date="2020-12" db="UniProtKB">
        <authorList>
            <consortium name="EnsemblPlants"/>
        </authorList>
    </citation>
    <scope>IDENTIFICATION</scope>
</reference>
<evidence type="ECO:0000313" key="3">
    <source>
        <dbReference type="EMBL" id="PNR52581.1"/>
    </source>
</evidence>
<protein>
    <recommendedName>
        <fullName evidence="2">Calcineurin-like phosphoesterase domain-containing protein</fullName>
    </recommendedName>
</protein>
<proteinExistence type="predicted"/>
<dbReference type="STRING" id="3218.A0A2K1KFM1"/>
<dbReference type="Proteomes" id="UP000006727">
    <property type="component" value="Chromosome 6"/>
</dbReference>
<dbReference type="Gene3D" id="3.60.21.10">
    <property type="match status" value="1"/>
</dbReference>
<dbReference type="OrthoDB" id="783096at2759"/>
<dbReference type="GeneID" id="112283770"/>
<dbReference type="SUPFAM" id="SSF56300">
    <property type="entry name" value="Metallo-dependent phosphatases"/>
    <property type="match status" value="1"/>
</dbReference>
<feature type="transmembrane region" description="Helical" evidence="1">
    <location>
        <begin position="407"/>
        <end position="428"/>
    </location>
</feature>
<reference evidence="3 5" key="1">
    <citation type="journal article" date="2008" name="Science">
        <title>The Physcomitrella genome reveals evolutionary insights into the conquest of land by plants.</title>
        <authorList>
            <person name="Rensing S."/>
            <person name="Lang D."/>
            <person name="Zimmer A."/>
            <person name="Terry A."/>
            <person name="Salamov A."/>
            <person name="Shapiro H."/>
            <person name="Nishiyama T."/>
            <person name="Perroud P.-F."/>
            <person name="Lindquist E."/>
            <person name="Kamisugi Y."/>
            <person name="Tanahashi T."/>
            <person name="Sakakibara K."/>
            <person name="Fujita T."/>
            <person name="Oishi K."/>
            <person name="Shin-I T."/>
            <person name="Kuroki Y."/>
            <person name="Toyoda A."/>
            <person name="Suzuki Y."/>
            <person name="Hashimoto A."/>
            <person name="Yamaguchi K."/>
            <person name="Sugano A."/>
            <person name="Kohara Y."/>
            <person name="Fujiyama A."/>
            <person name="Anterola A."/>
            <person name="Aoki S."/>
            <person name="Ashton N."/>
            <person name="Barbazuk W.B."/>
            <person name="Barker E."/>
            <person name="Bennetzen J."/>
            <person name="Bezanilla M."/>
            <person name="Blankenship R."/>
            <person name="Cho S.H."/>
            <person name="Dutcher S."/>
            <person name="Estelle M."/>
            <person name="Fawcett J.A."/>
            <person name="Gundlach H."/>
            <person name="Hanada K."/>
            <person name="Heyl A."/>
            <person name="Hicks K.A."/>
            <person name="Hugh J."/>
            <person name="Lohr M."/>
            <person name="Mayer K."/>
            <person name="Melkozernov A."/>
            <person name="Murata T."/>
            <person name="Nelson D."/>
            <person name="Pils B."/>
            <person name="Prigge M."/>
            <person name="Reiss B."/>
            <person name="Renner T."/>
            <person name="Rombauts S."/>
            <person name="Rushton P."/>
            <person name="Sanderfoot A."/>
            <person name="Schween G."/>
            <person name="Shiu S.-H."/>
            <person name="Stueber K."/>
            <person name="Theodoulou F.L."/>
            <person name="Tu H."/>
            <person name="Van de Peer Y."/>
            <person name="Verrier P.J."/>
            <person name="Waters E."/>
            <person name="Wood A."/>
            <person name="Yang L."/>
            <person name="Cove D."/>
            <person name="Cuming A."/>
            <person name="Hasebe M."/>
            <person name="Lucas S."/>
            <person name="Mishler D.B."/>
            <person name="Reski R."/>
            <person name="Grigoriev I."/>
            <person name="Quatrano R.S."/>
            <person name="Boore J.L."/>
        </authorList>
    </citation>
    <scope>NUCLEOTIDE SEQUENCE [LARGE SCALE GENOMIC DNA]</scope>
    <source>
        <strain evidence="4 5">cv. Gransden 2004</strain>
    </source>
</reference>
<reference evidence="3 5" key="2">
    <citation type="journal article" date="2018" name="Plant J.">
        <title>The Physcomitrella patens chromosome-scale assembly reveals moss genome structure and evolution.</title>
        <authorList>
            <person name="Lang D."/>
            <person name="Ullrich K.K."/>
            <person name="Murat F."/>
            <person name="Fuchs J."/>
            <person name="Jenkins J."/>
            <person name="Haas F.B."/>
            <person name="Piednoel M."/>
            <person name="Gundlach H."/>
            <person name="Van Bel M."/>
            <person name="Meyberg R."/>
            <person name="Vives C."/>
            <person name="Morata J."/>
            <person name="Symeonidi A."/>
            <person name="Hiss M."/>
            <person name="Muchero W."/>
            <person name="Kamisugi Y."/>
            <person name="Saleh O."/>
            <person name="Blanc G."/>
            <person name="Decker E.L."/>
            <person name="van Gessel N."/>
            <person name="Grimwood J."/>
            <person name="Hayes R.D."/>
            <person name="Graham S.W."/>
            <person name="Gunter L.E."/>
            <person name="McDaniel S.F."/>
            <person name="Hoernstein S.N.W."/>
            <person name="Larsson A."/>
            <person name="Li F.W."/>
            <person name="Perroud P.F."/>
            <person name="Phillips J."/>
            <person name="Ranjan P."/>
            <person name="Rokshar D.S."/>
            <person name="Rothfels C.J."/>
            <person name="Schneider L."/>
            <person name="Shu S."/>
            <person name="Stevenson D.W."/>
            <person name="Thummler F."/>
            <person name="Tillich M."/>
            <person name="Villarreal Aguilar J.C."/>
            <person name="Widiez T."/>
            <person name="Wong G.K."/>
            <person name="Wymore A."/>
            <person name="Zhang Y."/>
            <person name="Zimmer A.D."/>
            <person name="Quatrano R.S."/>
            <person name="Mayer K.F.X."/>
            <person name="Goodstein D."/>
            <person name="Casacuberta J.M."/>
            <person name="Vandepoele K."/>
            <person name="Reski R."/>
            <person name="Cuming A.C."/>
            <person name="Tuskan G.A."/>
            <person name="Maumus F."/>
            <person name="Salse J."/>
            <person name="Schmutz J."/>
            <person name="Rensing S.A."/>
        </authorList>
    </citation>
    <scope>NUCLEOTIDE SEQUENCE [LARGE SCALE GENOMIC DNA]</scope>
    <source>
        <strain evidence="4 5">cv. Gransden 2004</strain>
    </source>
</reference>
<dbReference type="PaxDb" id="3218-PP1S195_29V6.1"/>
<keyword evidence="1" id="KW-0812">Transmembrane</keyword>
<dbReference type="Pfam" id="PF00149">
    <property type="entry name" value="Metallophos"/>
    <property type="match status" value="1"/>
</dbReference>
<organism evidence="3">
    <name type="scientific">Physcomitrium patens</name>
    <name type="common">Spreading-leaved earth moss</name>
    <name type="synonym">Physcomitrella patens</name>
    <dbReference type="NCBI Taxonomy" id="3218"/>
    <lineage>
        <taxon>Eukaryota</taxon>
        <taxon>Viridiplantae</taxon>
        <taxon>Streptophyta</taxon>
        <taxon>Embryophyta</taxon>
        <taxon>Bryophyta</taxon>
        <taxon>Bryophytina</taxon>
        <taxon>Bryopsida</taxon>
        <taxon>Funariidae</taxon>
        <taxon>Funariales</taxon>
        <taxon>Funariaceae</taxon>
        <taxon>Physcomitrium</taxon>
    </lineage>
</organism>
<dbReference type="AlphaFoldDB" id="A0A2K1KFM1"/>
<dbReference type="InterPro" id="IPR029052">
    <property type="entry name" value="Metallo-depent_PP-like"/>
</dbReference>
<evidence type="ECO:0000259" key="2">
    <source>
        <dbReference type="Pfam" id="PF00149"/>
    </source>
</evidence>
<dbReference type="OMA" id="SSQLAHC"/>
<dbReference type="EnsemblPlants" id="Pp3c6_14930V3.1">
    <property type="protein sequence ID" value="Pp3c6_14930V3.1"/>
    <property type="gene ID" value="Pp3c6_14930"/>
</dbReference>
<dbReference type="PANTHER" id="PTHR32440:SF0">
    <property type="entry name" value="PHOSPHATASE DCR2-RELATED"/>
    <property type="match status" value="1"/>
</dbReference>
<feature type="domain" description="Calcineurin-like phosphoesterase" evidence="2">
    <location>
        <begin position="53"/>
        <end position="319"/>
    </location>
</feature>
<dbReference type="GO" id="GO:0016788">
    <property type="term" value="F:hydrolase activity, acting on ester bonds"/>
    <property type="evidence" value="ECO:0000318"/>
    <property type="project" value="GO_Central"/>
</dbReference>
<name>A0A2K1KFM1_PHYPA</name>
<dbReference type="PANTHER" id="PTHR32440">
    <property type="entry name" value="PHOSPHATASE DCR2-RELATED-RELATED"/>
    <property type="match status" value="1"/>
</dbReference>
<dbReference type="Gramene" id="Pp3c6_14930V3.1">
    <property type="protein sequence ID" value="Pp3c6_14930V3.1"/>
    <property type="gene ID" value="Pp3c6_14930"/>
</dbReference>
<dbReference type="CDD" id="cd07383">
    <property type="entry name" value="MPP_Dcr2"/>
    <property type="match status" value="1"/>
</dbReference>
<dbReference type="EnsemblPlants" id="Pp3c6_14930V3.2">
    <property type="protein sequence ID" value="Pp3c6_14930V3.2"/>
    <property type="gene ID" value="Pp3c6_14930"/>
</dbReference>
<gene>
    <name evidence="4" type="primary">LOC112283770</name>
    <name evidence="3" type="ORF">PHYPA_008955</name>
</gene>
<keyword evidence="1" id="KW-1133">Transmembrane helix</keyword>
<sequence>MDWIWVPSLACPSRYLVFLLIVSGRSLLFPNSPLVSADPSAPTTLHFNSEGIFKILQIADMHYANGEKTPCRDLVAKELRRCSDQNTTLFIQRLLSSEKPDLVVFTGDNIDFDSKNATKSMDEAFQPVIAAKIPWAAILGNHDHESSIPREDVMKYLTQMDYSLSQILNPSMGSLLGQDESQMPVQVNGVGNYYLQVFGPSGSESENTSLLNLYFLDTGEYSKVPSVGGYDWIRANQLLWYQLLAAKLRGSAPEASTPTPALAYIHIPIPEYESVLKDPSKVLGEKHEAVLSPSINSGFFTALLQAGDVKATFAGHDHTNDYCGDLLGIHLCYGGGTGYHAYGKVGWSRRARVVQASLKNKKGVAKATPDILTWKKLDDARMSKIDLQTLYDASAKRGIFGAKGGPMMSPILLILLTLVITTCSSCLFNSLYAKCRRKVGVDEYSRVTEDIPLENTYPIDSDNSDDD</sequence>
<dbReference type="RefSeq" id="XP_024378654.1">
    <property type="nucleotide sequence ID" value="XM_024522886.2"/>
</dbReference>
<accession>A0A2K1KFM1</accession>
<evidence type="ECO:0000256" key="1">
    <source>
        <dbReference type="SAM" id="Phobius"/>
    </source>
</evidence>
<dbReference type="EMBL" id="ABEU02000006">
    <property type="protein sequence ID" value="PNR52581.1"/>
    <property type="molecule type" value="Genomic_DNA"/>
</dbReference>